<name>A0AAV4AP29_9GAST</name>
<gene>
    <name evidence="2" type="ORF">PoB_003642600</name>
</gene>
<keyword evidence="3" id="KW-1185">Reference proteome</keyword>
<organism evidence="2 3">
    <name type="scientific">Plakobranchus ocellatus</name>
    <dbReference type="NCBI Taxonomy" id="259542"/>
    <lineage>
        <taxon>Eukaryota</taxon>
        <taxon>Metazoa</taxon>
        <taxon>Spiralia</taxon>
        <taxon>Lophotrochozoa</taxon>
        <taxon>Mollusca</taxon>
        <taxon>Gastropoda</taxon>
        <taxon>Heterobranchia</taxon>
        <taxon>Euthyneura</taxon>
        <taxon>Panpulmonata</taxon>
        <taxon>Sacoglossa</taxon>
        <taxon>Placobranchoidea</taxon>
        <taxon>Plakobranchidae</taxon>
        <taxon>Plakobranchus</taxon>
    </lineage>
</organism>
<feature type="transmembrane region" description="Helical" evidence="1">
    <location>
        <begin position="6"/>
        <end position="26"/>
    </location>
</feature>
<sequence length="201" mass="23954">MYTLVVIIIIFIVILTIVTTMIKISLSSSMADIRNHCIMVSQTPEIKEIALQYFYGPNPPSWLRDYSKTAMEIRARLLHRYNREKRLQEEVAQGESRDARHVLTEIHYFQEQQRQQTQMRLKRKSQSGLLRSKDAFDVTKYRFSVRSNISSEVRMILTKRWSLRTDQEVNKVVERLQEMRCFVEYPVNIQLKLARLAWLIE</sequence>
<keyword evidence="1" id="KW-0472">Membrane</keyword>
<accession>A0AAV4AP29</accession>
<protein>
    <submittedName>
        <fullName evidence="2">Uncharacterized protein</fullName>
    </submittedName>
</protein>
<evidence type="ECO:0000256" key="1">
    <source>
        <dbReference type="SAM" id="Phobius"/>
    </source>
</evidence>
<proteinExistence type="predicted"/>
<reference evidence="2 3" key="1">
    <citation type="journal article" date="2021" name="Elife">
        <title>Chloroplast acquisition without the gene transfer in kleptoplastic sea slugs, Plakobranchus ocellatus.</title>
        <authorList>
            <person name="Maeda T."/>
            <person name="Takahashi S."/>
            <person name="Yoshida T."/>
            <person name="Shimamura S."/>
            <person name="Takaki Y."/>
            <person name="Nagai Y."/>
            <person name="Toyoda A."/>
            <person name="Suzuki Y."/>
            <person name="Arimoto A."/>
            <person name="Ishii H."/>
            <person name="Satoh N."/>
            <person name="Nishiyama T."/>
            <person name="Hasebe M."/>
            <person name="Maruyama T."/>
            <person name="Minagawa J."/>
            <person name="Obokata J."/>
            <person name="Shigenobu S."/>
        </authorList>
    </citation>
    <scope>NUCLEOTIDE SEQUENCE [LARGE SCALE GENOMIC DNA]</scope>
</reference>
<keyword evidence="1" id="KW-1133">Transmembrane helix</keyword>
<keyword evidence="1" id="KW-0812">Transmembrane</keyword>
<dbReference type="AlphaFoldDB" id="A0AAV4AP29"/>
<evidence type="ECO:0000313" key="2">
    <source>
        <dbReference type="EMBL" id="GFO09921.1"/>
    </source>
</evidence>
<evidence type="ECO:0000313" key="3">
    <source>
        <dbReference type="Proteomes" id="UP000735302"/>
    </source>
</evidence>
<comment type="caution">
    <text evidence="2">The sequence shown here is derived from an EMBL/GenBank/DDBJ whole genome shotgun (WGS) entry which is preliminary data.</text>
</comment>
<dbReference type="Proteomes" id="UP000735302">
    <property type="component" value="Unassembled WGS sequence"/>
</dbReference>
<dbReference type="EMBL" id="BLXT01004129">
    <property type="protein sequence ID" value="GFO09921.1"/>
    <property type="molecule type" value="Genomic_DNA"/>
</dbReference>